<feature type="transmembrane region" description="Helical" evidence="1">
    <location>
        <begin position="299"/>
        <end position="317"/>
    </location>
</feature>
<dbReference type="SMART" id="SM00267">
    <property type="entry name" value="GGDEF"/>
    <property type="match status" value="1"/>
</dbReference>
<dbReference type="SMART" id="SM00052">
    <property type="entry name" value="EAL"/>
    <property type="match status" value="1"/>
</dbReference>
<evidence type="ECO:0000259" key="2">
    <source>
        <dbReference type="PROSITE" id="PS50883"/>
    </source>
</evidence>
<dbReference type="AlphaFoldDB" id="A0A2T0SIS6"/>
<name>A0A2T0SIS6_9ACTN</name>
<feature type="transmembrane region" description="Helical" evidence="1">
    <location>
        <begin position="75"/>
        <end position="95"/>
    </location>
</feature>
<feature type="domain" description="EAL" evidence="2">
    <location>
        <begin position="497"/>
        <end position="753"/>
    </location>
</feature>
<keyword evidence="1" id="KW-0812">Transmembrane</keyword>
<keyword evidence="1" id="KW-1133">Transmembrane helix</keyword>
<evidence type="ECO:0000259" key="3">
    <source>
        <dbReference type="PROSITE" id="PS50887"/>
    </source>
</evidence>
<reference evidence="4 5" key="1">
    <citation type="submission" date="2018-03" db="EMBL/GenBank/DDBJ databases">
        <title>Genomic Encyclopedia of Archaeal and Bacterial Type Strains, Phase II (KMG-II): from individual species to whole genera.</title>
        <authorList>
            <person name="Goeker M."/>
        </authorList>
    </citation>
    <scope>NUCLEOTIDE SEQUENCE [LARGE SCALE GENOMIC DNA]</scope>
    <source>
        <strain evidence="4 5">DSM 45348</strain>
    </source>
</reference>
<keyword evidence="5" id="KW-1185">Reference proteome</keyword>
<dbReference type="PANTHER" id="PTHR44757:SF2">
    <property type="entry name" value="BIOFILM ARCHITECTURE MAINTENANCE PROTEIN MBAA"/>
    <property type="match status" value="1"/>
</dbReference>
<dbReference type="InterPro" id="IPR043128">
    <property type="entry name" value="Rev_trsase/Diguanyl_cyclase"/>
</dbReference>
<dbReference type="FunFam" id="3.30.70.270:FF:000001">
    <property type="entry name" value="Diguanylate cyclase domain protein"/>
    <property type="match status" value="1"/>
</dbReference>
<accession>A0A2T0SIS6</accession>
<protein>
    <submittedName>
        <fullName evidence="4">Diguanylate cyclase/phosphodiesterase</fullName>
    </submittedName>
</protein>
<comment type="caution">
    <text evidence="4">The sequence shown here is derived from an EMBL/GenBank/DDBJ whole genome shotgun (WGS) entry which is preliminary data.</text>
</comment>
<feature type="transmembrane region" description="Helical" evidence="1">
    <location>
        <begin position="208"/>
        <end position="226"/>
    </location>
</feature>
<feature type="transmembrane region" description="Helical" evidence="1">
    <location>
        <begin position="12"/>
        <end position="32"/>
    </location>
</feature>
<feature type="transmembrane region" description="Helical" evidence="1">
    <location>
        <begin position="47"/>
        <end position="63"/>
    </location>
</feature>
<gene>
    <name evidence="4" type="ORF">CLV70_101488</name>
</gene>
<proteinExistence type="predicted"/>
<dbReference type="InterPro" id="IPR029787">
    <property type="entry name" value="Nucleotide_cyclase"/>
</dbReference>
<dbReference type="SUPFAM" id="SSF55073">
    <property type="entry name" value="Nucleotide cyclase"/>
    <property type="match status" value="1"/>
</dbReference>
<dbReference type="InterPro" id="IPR035919">
    <property type="entry name" value="EAL_sf"/>
</dbReference>
<evidence type="ECO:0000313" key="5">
    <source>
        <dbReference type="Proteomes" id="UP000239209"/>
    </source>
</evidence>
<dbReference type="InterPro" id="IPR000160">
    <property type="entry name" value="GGDEF_dom"/>
</dbReference>
<sequence length="760" mass="82710">MTNRRDLGDRAADAAVAGSGVLLAAFLVWYVGGWGSETLRVYVADGIYPPLALLFTVLGVRVVRRGTRDARTRLAWQFITAAFFCQLVAHTSWFVEDAVLHTYSYPSFADYGFLAFVPLLFTGLLLLPGTRRTRRDRIKLALDALIVGASSFMVLWYLLLGQLVMGVDASPAEIAYSAALPVGDLLLVVALATVLLRRSATAQVPIRLLAAGVAAYVVADVYYGYVQVHAGFVGGTWPDLFWLTGCYLFTLAAHRQHRYGRVGGEPLPGRRAPINWLPYGAIALAYGLLGLLAREQGMYPFGGMIIGAVLLTALVVARQMYAVRENRQLAITDVLTGLANRTLVTERLAELGAQPLREGRHTAVMVIDLDHFKPINDRYGHDAGDAVLSAVAASLRSVLRAGDTAGRLGGDEFAVILHNLPDRAAAARIAERLVDALRTPVIFGPHVVGVEASIGVAVRDDLTPEGETLLQHADTAMYAAKRAGRGRYELFTAELDTRARDTELRQAIDDGNLVVLYQPAVDLSTGHVVAVEALVRWRHAERGLLAPSEFIDLAEETGAIVPLGEWVLREACREAARWRDAVPDTDHLRLSVNLSPKQVQQATLVETIRNILRETGFPADRLVLELTETVILEPDAHIVARLESLRDLGISIAVDDFGTGYSALSYLRRLPVDILKIDRSFVTGIADDPQARTVAEAVVRLGMAFRMNVVAEGIETADQARILAAMGCGFGQGFHFCEPVHGSTAAQALRRTFRGVLTDE</sequence>
<dbReference type="Gene3D" id="3.30.70.270">
    <property type="match status" value="1"/>
</dbReference>
<dbReference type="Pfam" id="PF00563">
    <property type="entry name" value="EAL"/>
    <property type="match status" value="1"/>
</dbReference>
<dbReference type="EMBL" id="PVZG01000001">
    <property type="protein sequence ID" value="PRY33326.1"/>
    <property type="molecule type" value="Genomic_DNA"/>
</dbReference>
<dbReference type="PROSITE" id="PS50883">
    <property type="entry name" value="EAL"/>
    <property type="match status" value="1"/>
</dbReference>
<evidence type="ECO:0000313" key="4">
    <source>
        <dbReference type="EMBL" id="PRY33326.1"/>
    </source>
</evidence>
<dbReference type="Pfam" id="PF00990">
    <property type="entry name" value="GGDEF"/>
    <property type="match status" value="1"/>
</dbReference>
<dbReference type="CDD" id="cd01948">
    <property type="entry name" value="EAL"/>
    <property type="match status" value="1"/>
</dbReference>
<evidence type="ECO:0000256" key="1">
    <source>
        <dbReference type="SAM" id="Phobius"/>
    </source>
</evidence>
<organism evidence="4 5">
    <name type="scientific">Pseudosporangium ferrugineum</name>
    <dbReference type="NCBI Taxonomy" id="439699"/>
    <lineage>
        <taxon>Bacteria</taxon>
        <taxon>Bacillati</taxon>
        <taxon>Actinomycetota</taxon>
        <taxon>Actinomycetes</taxon>
        <taxon>Micromonosporales</taxon>
        <taxon>Micromonosporaceae</taxon>
        <taxon>Pseudosporangium</taxon>
    </lineage>
</organism>
<feature type="domain" description="GGDEF" evidence="3">
    <location>
        <begin position="360"/>
        <end position="493"/>
    </location>
</feature>
<dbReference type="PANTHER" id="PTHR44757">
    <property type="entry name" value="DIGUANYLATE CYCLASE DGCP"/>
    <property type="match status" value="1"/>
</dbReference>
<dbReference type="RefSeq" id="WP_106124633.1">
    <property type="nucleotide sequence ID" value="NZ_PVZG01000001.1"/>
</dbReference>
<dbReference type="InterPro" id="IPR001633">
    <property type="entry name" value="EAL_dom"/>
</dbReference>
<feature type="transmembrane region" description="Helical" evidence="1">
    <location>
        <begin position="274"/>
        <end position="293"/>
    </location>
</feature>
<dbReference type="OrthoDB" id="23692at2"/>
<dbReference type="PROSITE" id="PS50887">
    <property type="entry name" value="GGDEF"/>
    <property type="match status" value="1"/>
</dbReference>
<dbReference type="SUPFAM" id="SSF141868">
    <property type="entry name" value="EAL domain-like"/>
    <property type="match status" value="1"/>
</dbReference>
<dbReference type="NCBIfam" id="TIGR00254">
    <property type="entry name" value="GGDEF"/>
    <property type="match status" value="1"/>
</dbReference>
<dbReference type="Proteomes" id="UP000239209">
    <property type="component" value="Unassembled WGS sequence"/>
</dbReference>
<dbReference type="CDD" id="cd01949">
    <property type="entry name" value="GGDEF"/>
    <property type="match status" value="1"/>
</dbReference>
<feature type="transmembrane region" description="Helical" evidence="1">
    <location>
        <begin position="107"/>
        <end position="128"/>
    </location>
</feature>
<feature type="transmembrane region" description="Helical" evidence="1">
    <location>
        <begin position="174"/>
        <end position="196"/>
    </location>
</feature>
<dbReference type="Gene3D" id="3.20.20.450">
    <property type="entry name" value="EAL domain"/>
    <property type="match status" value="1"/>
</dbReference>
<keyword evidence="1" id="KW-0472">Membrane</keyword>
<dbReference type="InterPro" id="IPR052155">
    <property type="entry name" value="Biofilm_reg_signaling"/>
</dbReference>
<feature type="transmembrane region" description="Helical" evidence="1">
    <location>
        <begin position="140"/>
        <end position="159"/>
    </location>
</feature>